<sequence length="184" mass="20490">MRPAERPRRRRREEGQEEDAVTNRQARDGREIGWNDVVRFRLPADWSMEVEEHEGHAVAAFRPPPPAGGVLRLVTDRVTPRPDSGGVEAVLQEMALRFVRPDDPRAGDRTVEPHRDGVIAQAVMHTEEDGRAEVHYLWLIGSDRDGRASVAMFSVALPAILDGDESCAVMLGQVDGLVRDAEIL</sequence>
<evidence type="ECO:0008006" key="4">
    <source>
        <dbReference type="Google" id="ProtNLM"/>
    </source>
</evidence>
<dbReference type="EMBL" id="CP029353">
    <property type="protein sequence ID" value="AWK86088.1"/>
    <property type="molecule type" value="Genomic_DNA"/>
</dbReference>
<feature type="region of interest" description="Disordered" evidence="1">
    <location>
        <begin position="1"/>
        <end position="27"/>
    </location>
</feature>
<evidence type="ECO:0000313" key="3">
    <source>
        <dbReference type="Proteomes" id="UP000245629"/>
    </source>
</evidence>
<accession>A0A2S2CNQ0</accession>
<dbReference type="KEGG" id="azz:DEW08_07350"/>
<reference evidence="3" key="1">
    <citation type="submission" date="2018-05" db="EMBL/GenBank/DDBJ databases">
        <title>Azospirillum thermophila sp. nov., a novel isolated from hot spring.</title>
        <authorList>
            <person name="Zhao Z."/>
        </authorList>
    </citation>
    <scope>NUCLEOTIDE SEQUENCE [LARGE SCALE GENOMIC DNA]</scope>
    <source>
        <strain evidence="3">CFH 70021</strain>
    </source>
</reference>
<organism evidence="2 3">
    <name type="scientific">Azospirillum thermophilum</name>
    <dbReference type="NCBI Taxonomy" id="2202148"/>
    <lineage>
        <taxon>Bacteria</taxon>
        <taxon>Pseudomonadati</taxon>
        <taxon>Pseudomonadota</taxon>
        <taxon>Alphaproteobacteria</taxon>
        <taxon>Rhodospirillales</taxon>
        <taxon>Azospirillaceae</taxon>
        <taxon>Azospirillum</taxon>
    </lineage>
</organism>
<proteinExistence type="predicted"/>
<keyword evidence="3" id="KW-1185">Reference proteome</keyword>
<gene>
    <name evidence="2" type="ORF">DEW08_07350</name>
</gene>
<evidence type="ECO:0000256" key="1">
    <source>
        <dbReference type="SAM" id="MobiDB-lite"/>
    </source>
</evidence>
<dbReference type="OrthoDB" id="7306179at2"/>
<name>A0A2S2CNQ0_9PROT</name>
<dbReference type="Proteomes" id="UP000245629">
    <property type="component" value="Chromosome 2"/>
</dbReference>
<evidence type="ECO:0000313" key="2">
    <source>
        <dbReference type="EMBL" id="AWK86088.1"/>
    </source>
</evidence>
<dbReference type="AlphaFoldDB" id="A0A2S2CNQ0"/>
<protein>
    <recommendedName>
        <fullName evidence="4">DUF1795 domain-containing protein</fullName>
    </recommendedName>
</protein>